<feature type="chain" id="PRO_5045954825" evidence="2">
    <location>
        <begin position="32"/>
        <end position="197"/>
    </location>
</feature>
<feature type="signal peptide" evidence="2">
    <location>
        <begin position="1"/>
        <end position="31"/>
    </location>
</feature>
<gene>
    <name evidence="4" type="ORF">KGQ91_07405</name>
</gene>
<evidence type="ECO:0000256" key="2">
    <source>
        <dbReference type="SAM" id="SignalP"/>
    </source>
</evidence>
<comment type="caution">
    <text evidence="4">The sequence shown here is derived from an EMBL/GenBank/DDBJ whole genome shotgun (WGS) entry which is preliminary data.</text>
</comment>
<dbReference type="Proteomes" id="UP001319883">
    <property type="component" value="Unassembled WGS sequence"/>
</dbReference>
<keyword evidence="2" id="KW-0732">Signal</keyword>
<evidence type="ECO:0000256" key="1">
    <source>
        <dbReference type="SAM" id="MobiDB-lite"/>
    </source>
</evidence>
<dbReference type="Gene3D" id="2.30.30.240">
    <property type="entry name" value="PRC-barrel domain"/>
    <property type="match status" value="1"/>
</dbReference>
<proteinExistence type="predicted"/>
<dbReference type="InterPro" id="IPR027275">
    <property type="entry name" value="PRC-brl_dom"/>
</dbReference>
<dbReference type="EMBL" id="JAGXFD010000001">
    <property type="protein sequence ID" value="MBZ9567507.1"/>
    <property type="molecule type" value="Genomic_DNA"/>
</dbReference>
<keyword evidence="5" id="KW-1185">Reference proteome</keyword>
<sequence>MRPTFTQPAGKALLAALIAAGGLSLGTSAMAAPQGLYSADELTDADVYSKSNPSEDIGDVEDVLLDDNMKVRALVIDTGNLLDLGSKQYVIETGHFTVETVNGDDLENIAYKVHVDMTEKEITQQPEYTNDWWSKTKQTTANAWENTKQSAQSAWQSTKAATASALTNAGQALDTAGEKTQQAAQDTADSMDGDKTQ</sequence>
<accession>A0ABS7WXZ8</accession>
<feature type="region of interest" description="Disordered" evidence="1">
    <location>
        <begin position="163"/>
        <end position="197"/>
    </location>
</feature>
<protein>
    <submittedName>
        <fullName evidence="4">PRC-barrel domain-containing protein</fullName>
    </submittedName>
</protein>
<dbReference type="Pfam" id="PF05239">
    <property type="entry name" value="PRC"/>
    <property type="match status" value="1"/>
</dbReference>
<feature type="compositionally biased region" description="Polar residues" evidence="1">
    <location>
        <begin position="178"/>
        <end position="188"/>
    </location>
</feature>
<name>A0ABS7WXZ8_9GAMM</name>
<reference evidence="4 5" key="1">
    <citation type="submission" date="2021-05" db="EMBL/GenBank/DDBJ databases">
        <title>Petroleum and Energy Research Collection (APPE): ex situ preservation of microbial diversity associated with the oil industry and exploitation of its biotechnological potential.</title>
        <authorList>
            <person name="Paixao C.T.M."/>
            <person name="Gomes M.B."/>
            <person name="Oliveira V.M."/>
        </authorList>
    </citation>
    <scope>NUCLEOTIDE SEQUENCE [LARGE SCALE GENOMIC DNA]</scope>
    <source>
        <strain evidence="4 5">LIT2</strain>
    </source>
</reference>
<evidence type="ECO:0000313" key="4">
    <source>
        <dbReference type="EMBL" id="MBZ9567507.1"/>
    </source>
</evidence>
<dbReference type="InterPro" id="IPR011033">
    <property type="entry name" value="PRC_barrel-like_sf"/>
</dbReference>
<evidence type="ECO:0000313" key="5">
    <source>
        <dbReference type="Proteomes" id="UP001319883"/>
    </source>
</evidence>
<dbReference type="SUPFAM" id="SSF50346">
    <property type="entry name" value="PRC-barrel domain"/>
    <property type="match status" value="1"/>
</dbReference>
<evidence type="ECO:0000259" key="3">
    <source>
        <dbReference type="Pfam" id="PF05239"/>
    </source>
</evidence>
<organism evidence="4 5">
    <name type="scientific">Modicisalibacter tunisiensis</name>
    <dbReference type="NCBI Taxonomy" id="390637"/>
    <lineage>
        <taxon>Bacteria</taxon>
        <taxon>Pseudomonadati</taxon>
        <taxon>Pseudomonadota</taxon>
        <taxon>Gammaproteobacteria</taxon>
        <taxon>Oceanospirillales</taxon>
        <taxon>Halomonadaceae</taxon>
        <taxon>Modicisalibacter</taxon>
    </lineage>
</organism>
<feature type="domain" description="PRC-barrel" evidence="3">
    <location>
        <begin position="37"/>
        <end position="98"/>
    </location>
</feature>